<dbReference type="SMART" id="SM00300">
    <property type="entry name" value="ChSh"/>
    <property type="match status" value="1"/>
</dbReference>
<comment type="caution">
    <text evidence="5">The sequence shown here is derived from an EMBL/GenBank/DDBJ whole genome shotgun (WGS) entry which is preliminary data.</text>
</comment>
<organism evidence="5 6">
    <name type="scientific">Dipteronia dyeriana</name>
    <dbReference type="NCBI Taxonomy" id="168575"/>
    <lineage>
        <taxon>Eukaryota</taxon>
        <taxon>Viridiplantae</taxon>
        <taxon>Streptophyta</taxon>
        <taxon>Embryophyta</taxon>
        <taxon>Tracheophyta</taxon>
        <taxon>Spermatophyta</taxon>
        <taxon>Magnoliopsida</taxon>
        <taxon>eudicotyledons</taxon>
        <taxon>Gunneridae</taxon>
        <taxon>Pentapetalae</taxon>
        <taxon>rosids</taxon>
        <taxon>malvids</taxon>
        <taxon>Sapindales</taxon>
        <taxon>Sapindaceae</taxon>
        <taxon>Hippocastanoideae</taxon>
        <taxon>Acereae</taxon>
        <taxon>Dipteronia</taxon>
    </lineage>
</organism>
<dbReference type="InterPro" id="IPR008251">
    <property type="entry name" value="Chromo_shadow_dom"/>
</dbReference>
<dbReference type="SUPFAM" id="SSF54160">
    <property type="entry name" value="Chromo domain-like"/>
    <property type="match status" value="1"/>
</dbReference>
<dbReference type="InterPro" id="IPR000953">
    <property type="entry name" value="Chromo/chromo_shadow_dom"/>
</dbReference>
<dbReference type="CDD" id="cd00024">
    <property type="entry name" value="CD_CSD"/>
    <property type="match status" value="1"/>
</dbReference>
<feature type="region of interest" description="Disordered" evidence="3">
    <location>
        <begin position="149"/>
        <end position="182"/>
    </location>
</feature>
<dbReference type="InterPro" id="IPR044251">
    <property type="entry name" value="LHP1-like"/>
</dbReference>
<dbReference type="EMBL" id="JANJYI010000008">
    <property type="protein sequence ID" value="KAK2638439.1"/>
    <property type="molecule type" value="Genomic_DNA"/>
</dbReference>
<sequence>MKLKGGGGKKKTGLPQNDVVDFEMTENAFDAGNTVSVDVNRDNHQVEDGGGREEEMAVTVEENEEEEEEEDAEEYEEEGVQEEEADTQEERPKLDDGFYEIEAVRRRRVRKGQLQYLIKWRGWPETANTWEPLENLQSCSDVIDAFEESLRSGKPSRKRKRKSGGSLSLSKKKQSRSTSTAYNVTVGIGQSPSSAPLMNTSLLDFSTPTQLAVSVHEDESNVDVNNIKTAKQTNENRLANGSKQIVGRVEESEYDPKLSELKGTISTNEVHADKLAIHLQEDKASEGKGPAHPKFDCVESVQSDRRTGARRRKSGSVKRFKQDLAASKLVAEPESTPSFSFGCSNTVEQLGIGDSTYMNKIDGSRNASAIVKIIKAISFSASVSDNVQDVVVTFVAVRSDGKEVMVDNKFLKANDPLLLINFYEQNLKYNANEP</sequence>
<feature type="compositionally biased region" description="Acidic residues" evidence="3">
    <location>
        <begin position="61"/>
        <end position="87"/>
    </location>
</feature>
<dbReference type="InterPro" id="IPR023780">
    <property type="entry name" value="Chromo_domain"/>
</dbReference>
<evidence type="ECO:0000256" key="3">
    <source>
        <dbReference type="SAM" id="MobiDB-lite"/>
    </source>
</evidence>
<proteinExistence type="predicted"/>
<name>A0AAD9TLT3_9ROSI</name>
<feature type="region of interest" description="Disordered" evidence="3">
    <location>
        <begin position="33"/>
        <end position="92"/>
    </location>
</feature>
<dbReference type="AlphaFoldDB" id="A0AAD9TLT3"/>
<evidence type="ECO:0000313" key="5">
    <source>
        <dbReference type="EMBL" id="KAK2638439.1"/>
    </source>
</evidence>
<comment type="subcellular location">
    <subcellularLocation>
        <location evidence="1">Nucleus</location>
    </subcellularLocation>
</comment>
<evidence type="ECO:0000256" key="1">
    <source>
        <dbReference type="ARBA" id="ARBA00004123"/>
    </source>
</evidence>
<evidence type="ECO:0000256" key="2">
    <source>
        <dbReference type="ARBA" id="ARBA00023242"/>
    </source>
</evidence>
<protein>
    <recommendedName>
        <fullName evidence="4">Chromo domain-containing protein</fullName>
    </recommendedName>
</protein>
<reference evidence="5" key="1">
    <citation type="journal article" date="2023" name="Plant J.">
        <title>Genome sequences and population genomics provide insights into the demographic history, inbreeding, and mutation load of two 'living fossil' tree species of Dipteronia.</title>
        <authorList>
            <person name="Feng Y."/>
            <person name="Comes H.P."/>
            <person name="Chen J."/>
            <person name="Zhu S."/>
            <person name="Lu R."/>
            <person name="Zhang X."/>
            <person name="Li P."/>
            <person name="Qiu J."/>
            <person name="Olsen K.M."/>
            <person name="Qiu Y."/>
        </authorList>
    </citation>
    <scope>NUCLEOTIDE SEQUENCE</scope>
    <source>
        <strain evidence="5">KIB01</strain>
    </source>
</reference>
<evidence type="ECO:0000259" key="4">
    <source>
        <dbReference type="PROSITE" id="PS50013"/>
    </source>
</evidence>
<keyword evidence="6" id="KW-1185">Reference proteome</keyword>
<dbReference type="PROSITE" id="PS50013">
    <property type="entry name" value="CHROMO_2"/>
    <property type="match status" value="1"/>
</dbReference>
<dbReference type="InterPro" id="IPR016197">
    <property type="entry name" value="Chromo-like_dom_sf"/>
</dbReference>
<evidence type="ECO:0000313" key="6">
    <source>
        <dbReference type="Proteomes" id="UP001280121"/>
    </source>
</evidence>
<feature type="domain" description="Chromo" evidence="4">
    <location>
        <begin position="99"/>
        <end position="158"/>
    </location>
</feature>
<dbReference type="PROSITE" id="PS00598">
    <property type="entry name" value="CHROMO_1"/>
    <property type="match status" value="1"/>
</dbReference>
<dbReference type="Gene3D" id="2.40.50.40">
    <property type="match status" value="1"/>
</dbReference>
<dbReference type="SMART" id="SM00298">
    <property type="entry name" value="CHROMO"/>
    <property type="match status" value="1"/>
</dbReference>
<dbReference type="Proteomes" id="UP001280121">
    <property type="component" value="Unassembled WGS sequence"/>
</dbReference>
<keyword evidence="2" id="KW-0539">Nucleus</keyword>
<dbReference type="Pfam" id="PF00385">
    <property type="entry name" value="Chromo"/>
    <property type="match status" value="1"/>
</dbReference>
<gene>
    <name evidence="5" type="ORF">Ddye_026234</name>
</gene>
<dbReference type="GO" id="GO:0031507">
    <property type="term" value="P:heterochromatin formation"/>
    <property type="evidence" value="ECO:0007669"/>
    <property type="project" value="InterPro"/>
</dbReference>
<feature type="compositionally biased region" description="Basic residues" evidence="3">
    <location>
        <begin position="154"/>
        <end position="163"/>
    </location>
</feature>
<dbReference type="GO" id="GO:0005634">
    <property type="term" value="C:nucleus"/>
    <property type="evidence" value="ECO:0007669"/>
    <property type="project" value="UniProtKB-SubCell"/>
</dbReference>
<accession>A0AAD9TLT3</accession>
<dbReference type="GO" id="GO:0000792">
    <property type="term" value="C:heterochromatin"/>
    <property type="evidence" value="ECO:0007669"/>
    <property type="project" value="UniProtKB-ARBA"/>
</dbReference>
<feature type="compositionally biased region" description="Basic and acidic residues" evidence="3">
    <location>
        <begin position="39"/>
        <end position="55"/>
    </location>
</feature>
<dbReference type="PANTHER" id="PTHR47240">
    <property type="entry name" value="CHROMO DOMAIN-CONTAINING PROTEIN LHP1"/>
    <property type="match status" value="1"/>
</dbReference>
<dbReference type="InterPro" id="IPR023779">
    <property type="entry name" value="Chromodomain_CS"/>
</dbReference>
<dbReference type="InterPro" id="IPR017984">
    <property type="entry name" value="Chromo_dom_subgr"/>
</dbReference>
<dbReference type="PRINTS" id="PR00504">
    <property type="entry name" value="CHROMODOMAIN"/>
</dbReference>
<dbReference type="PANTHER" id="PTHR47240:SF2">
    <property type="entry name" value="CHROMO DOMAIN-CONTAINING PROTEIN LHP1"/>
    <property type="match status" value="1"/>
</dbReference>